<gene>
    <name evidence="4" type="primary">20345022</name>
    <name evidence="3" type="ORF">GGTG_04564</name>
</gene>
<evidence type="ECO:0000259" key="2">
    <source>
        <dbReference type="Pfam" id="PF20150"/>
    </source>
</evidence>
<proteinExistence type="predicted"/>
<feature type="region of interest" description="Disordered" evidence="1">
    <location>
        <begin position="450"/>
        <end position="781"/>
    </location>
</feature>
<evidence type="ECO:0000313" key="4">
    <source>
        <dbReference type="EnsemblFungi" id="EJT79480"/>
    </source>
</evidence>
<keyword evidence="5" id="KW-1185">Reference proteome</keyword>
<dbReference type="GeneID" id="20345022"/>
<feature type="compositionally biased region" description="Acidic residues" evidence="1">
    <location>
        <begin position="743"/>
        <end position="757"/>
    </location>
</feature>
<organism evidence="3">
    <name type="scientific">Gaeumannomyces tritici (strain R3-111a-1)</name>
    <name type="common">Wheat and barley take-all root rot fungus</name>
    <name type="synonym">Gaeumannomyces graminis var. tritici</name>
    <dbReference type="NCBI Taxonomy" id="644352"/>
    <lineage>
        <taxon>Eukaryota</taxon>
        <taxon>Fungi</taxon>
        <taxon>Dikarya</taxon>
        <taxon>Ascomycota</taxon>
        <taxon>Pezizomycotina</taxon>
        <taxon>Sordariomycetes</taxon>
        <taxon>Sordariomycetidae</taxon>
        <taxon>Magnaporthales</taxon>
        <taxon>Magnaporthaceae</taxon>
        <taxon>Gaeumannomyces</taxon>
    </lineage>
</organism>
<dbReference type="HOGENOM" id="CLU_015773_1_0_1"/>
<dbReference type="eggNOG" id="ENOG502SWCQ">
    <property type="taxonomic scope" value="Eukaryota"/>
</dbReference>
<protein>
    <recommendedName>
        <fullName evidence="2">2EXR domain-containing protein</fullName>
    </recommendedName>
</protein>
<reference evidence="3" key="2">
    <citation type="submission" date="2010-07" db="EMBL/GenBank/DDBJ databases">
        <authorList>
            <consortium name="The Broad Institute Genome Sequencing Platform"/>
            <consortium name="Broad Institute Genome Sequencing Center for Infectious Disease"/>
            <person name="Ma L.-J."/>
            <person name="Dead R."/>
            <person name="Young S."/>
            <person name="Zeng Q."/>
            <person name="Koehrsen M."/>
            <person name="Alvarado L."/>
            <person name="Berlin A."/>
            <person name="Chapman S.B."/>
            <person name="Chen Z."/>
            <person name="Freedman E."/>
            <person name="Gellesch M."/>
            <person name="Goldberg J."/>
            <person name="Griggs A."/>
            <person name="Gujja S."/>
            <person name="Heilman E.R."/>
            <person name="Heiman D."/>
            <person name="Hepburn T."/>
            <person name="Howarth C."/>
            <person name="Jen D."/>
            <person name="Larson L."/>
            <person name="Mehta T."/>
            <person name="Neiman D."/>
            <person name="Pearson M."/>
            <person name="Roberts A."/>
            <person name="Saif S."/>
            <person name="Shea T."/>
            <person name="Shenoy N."/>
            <person name="Sisk P."/>
            <person name="Stolte C."/>
            <person name="Sykes S."/>
            <person name="Walk T."/>
            <person name="White J."/>
            <person name="Yandava C."/>
            <person name="Haas B."/>
            <person name="Nusbaum C."/>
            <person name="Birren B."/>
        </authorList>
    </citation>
    <scope>NUCLEOTIDE SEQUENCE</scope>
    <source>
        <strain evidence="3">R3-111a-1</strain>
    </source>
</reference>
<sequence>MPTYDSGASSDAVDRQYWVSGGYSAGGPDESSSHEQESSSQTEEAPSEAEESSSEAGGDLGGLLDIEASEADSESESDDAEESDEQSLLDGTAPVSFWDGIDFPQFSLLPPELRALIWECYLDSVLQGPRVLEFQVTFADSNYWTPITTPGLDAQMLPVMRATRVNHESRAIVRKKFPDQLLYGGEMAEYSVPFDAKTDLVAISFVNLWRDCRHEFLHPDRDQPMYKIDFAIPGFTDRIKKLVISADDIIGTTALASTDWTGPWAVLGSFPNLEVIYEMHSSSGGFRKLDYSLPLRTYDTGITELDEAGFPHHYHRYLAWPDLDCPGMEDSMEVKDTSDLLLDFEAMNGDMWDLVPECSRGIKILPMVEFAGAFGLERMVEAGLADFDHPSARPSSWGDSVSDSDEDRSGDSGHDDDEYDSEMDDFIDDSPVVDFEGTSDLLDSEAVAADGDDDLDDLDDNPDNAGLSHGPADDFVGFSPVDLTGDSEVGDDDQDDQDLRPAKRRRARQIISEDEDDDLVLPHDHADNFGGFSPIDPGSGSEVGDGDDGKGQSPRPSKRRKARQIISEDDDDDAEDARPAKKVKTRQVVVSDSEDDTSTDSEEDAPRLQRGRPRVPDSESEDEDSDAAIVNSRKRKRAVHTITVSDSEDDAADAAPVNPPKRKKAVPAVVVSDSEDDDSSEEIQDSDTSQEDEDDEEDDSRPLTLAEKLGMHSRANPIDLTSDNEESSVDIAPARRGYGHSYEDEDDEDEDDDEDQDNGNGRCDGYPDSGSEEEDEEEDEY</sequence>
<reference evidence="3" key="3">
    <citation type="submission" date="2010-09" db="EMBL/GenBank/DDBJ databases">
        <title>Annotation of Gaeumannomyces graminis var. tritici R3-111a-1.</title>
        <authorList>
            <consortium name="The Broad Institute Genome Sequencing Platform"/>
            <person name="Ma L.-J."/>
            <person name="Dead R."/>
            <person name="Young S.K."/>
            <person name="Zeng Q."/>
            <person name="Gargeya S."/>
            <person name="Fitzgerald M."/>
            <person name="Haas B."/>
            <person name="Abouelleil A."/>
            <person name="Alvarado L."/>
            <person name="Arachchi H.M."/>
            <person name="Berlin A."/>
            <person name="Brown A."/>
            <person name="Chapman S.B."/>
            <person name="Chen Z."/>
            <person name="Dunbar C."/>
            <person name="Freedman E."/>
            <person name="Gearin G."/>
            <person name="Gellesch M."/>
            <person name="Goldberg J."/>
            <person name="Griggs A."/>
            <person name="Gujja S."/>
            <person name="Heiman D."/>
            <person name="Howarth C."/>
            <person name="Larson L."/>
            <person name="Lui A."/>
            <person name="MacDonald P.J.P."/>
            <person name="Mehta T."/>
            <person name="Montmayeur A."/>
            <person name="Murphy C."/>
            <person name="Neiman D."/>
            <person name="Pearson M."/>
            <person name="Priest M."/>
            <person name="Roberts A."/>
            <person name="Saif S."/>
            <person name="Shea T."/>
            <person name="Shenoy N."/>
            <person name="Sisk P."/>
            <person name="Stolte C."/>
            <person name="Sykes S."/>
            <person name="Yandava C."/>
            <person name="Wortman J."/>
            <person name="Nusbaum C."/>
            <person name="Birren B."/>
        </authorList>
    </citation>
    <scope>NUCLEOTIDE SEQUENCE</scope>
    <source>
        <strain evidence="3">R3-111a-1</strain>
    </source>
</reference>
<dbReference type="VEuPathDB" id="FungiDB:GGTG_04564"/>
<feature type="compositionally biased region" description="Acidic residues" evidence="1">
    <location>
        <begin position="770"/>
        <end position="781"/>
    </location>
</feature>
<accession>J3NTG5</accession>
<reference evidence="5" key="1">
    <citation type="submission" date="2010-07" db="EMBL/GenBank/DDBJ databases">
        <title>The genome sequence of Gaeumannomyces graminis var. tritici strain R3-111a-1.</title>
        <authorList>
            <consortium name="The Broad Institute Genome Sequencing Platform"/>
            <person name="Ma L.-J."/>
            <person name="Dead R."/>
            <person name="Young S."/>
            <person name="Zeng Q."/>
            <person name="Koehrsen M."/>
            <person name="Alvarado L."/>
            <person name="Berlin A."/>
            <person name="Chapman S.B."/>
            <person name="Chen Z."/>
            <person name="Freedman E."/>
            <person name="Gellesch M."/>
            <person name="Goldberg J."/>
            <person name="Griggs A."/>
            <person name="Gujja S."/>
            <person name="Heilman E.R."/>
            <person name="Heiman D."/>
            <person name="Hepburn T."/>
            <person name="Howarth C."/>
            <person name="Jen D."/>
            <person name="Larson L."/>
            <person name="Mehta T."/>
            <person name="Neiman D."/>
            <person name="Pearson M."/>
            <person name="Roberts A."/>
            <person name="Saif S."/>
            <person name="Shea T."/>
            <person name="Shenoy N."/>
            <person name="Sisk P."/>
            <person name="Stolte C."/>
            <person name="Sykes S."/>
            <person name="Walk T."/>
            <person name="White J."/>
            <person name="Yandava C."/>
            <person name="Haas B."/>
            <person name="Nusbaum C."/>
            <person name="Birren B."/>
        </authorList>
    </citation>
    <scope>NUCLEOTIDE SEQUENCE [LARGE SCALE GENOMIC DNA]</scope>
    <source>
        <strain evidence="5">R3-111a-1</strain>
    </source>
</reference>
<feature type="compositionally biased region" description="Acidic residues" evidence="1">
    <location>
        <begin position="414"/>
        <end position="428"/>
    </location>
</feature>
<feature type="compositionally biased region" description="Acidic residues" evidence="1">
    <location>
        <begin position="67"/>
        <end position="87"/>
    </location>
</feature>
<dbReference type="STRING" id="644352.J3NTG5"/>
<dbReference type="EMBL" id="GL385396">
    <property type="protein sequence ID" value="EJT79480.1"/>
    <property type="molecule type" value="Genomic_DNA"/>
</dbReference>
<dbReference type="RefSeq" id="XP_009220625.1">
    <property type="nucleotide sequence ID" value="XM_009222361.1"/>
</dbReference>
<dbReference type="Pfam" id="PF20150">
    <property type="entry name" value="2EXR"/>
    <property type="match status" value="1"/>
</dbReference>
<evidence type="ECO:0000313" key="3">
    <source>
        <dbReference type="EMBL" id="EJT79480.1"/>
    </source>
</evidence>
<feature type="compositionally biased region" description="Acidic residues" evidence="1">
    <location>
        <begin position="450"/>
        <end position="462"/>
    </location>
</feature>
<reference evidence="4" key="5">
    <citation type="submission" date="2018-04" db="UniProtKB">
        <authorList>
            <consortium name="EnsemblFungi"/>
        </authorList>
    </citation>
    <scope>IDENTIFICATION</scope>
    <source>
        <strain evidence="4">R3-111a-1</strain>
    </source>
</reference>
<evidence type="ECO:0000313" key="5">
    <source>
        <dbReference type="Proteomes" id="UP000006039"/>
    </source>
</evidence>
<evidence type="ECO:0000256" key="1">
    <source>
        <dbReference type="SAM" id="MobiDB-lite"/>
    </source>
</evidence>
<reference evidence="4" key="4">
    <citation type="journal article" date="2015" name="G3 (Bethesda)">
        <title>Genome sequences of three phytopathogenic species of the Magnaporthaceae family of fungi.</title>
        <authorList>
            <person name="Okagaki L.H."/>
            <person name="Nunes C.C."/>
            <person name="Sailsbery J."/>
            <person name="Clay B."/>
            <person name="Brown D."/>
            <person name="John T."/>
            <person name="Oh Y."/>
            <person name="Young N."/>
            <person name="Fitzgerald M."/>
            <person name="Haas B.J."/>
            <person name="Zeng Q."/>
            <person name="Young S."/>
            <person name="Adiconis X."/>
            <person name="Fan L."/>
            <person name="Levin J.Z."/>
            <person name="Mitchell T.K."/>
            <person name="Okubara P.A."/>
            <person name="Farman M.L."/>
            <person name="Kohn L.M."/>
            <person name="Birren B."/>
            <person name="Ma L.-J."/>
            <person name="Dean R.A."/>
        </authorList>
    </citation>
    <scope>NUCLEOTIDE SEQUENCE</scope>
    <source>
        <strain evidence="4">R3-111a-1</strain>
    </source>
</reference>
<feature type="region of interest" description="Disordered" evidence="1">
    <location>
        <begin position="1"/>
        <end position="88"/>
    </location>
</feature>
<feature type="domain" description="2EXR" evidence="2">
    <location>
        <begin position="103"/>
        <end position="200"/>
    </location>
</feature>
<dbReference type="InterPro" id="IPR045518">
    <property type="entry name" value="2EXR"/>
</dbReference>
<name>J3NTG5_GAET3</name>
<dbReference type="Proteomes" id="UP000006039">
    <property type="component" value="Unassembled WGS sequence"/>
</dbReference>
<feature type="region of interest" description="Disordered" evidence="1">
    <location>
        <begin position="387"/>
        <end position="435"/>
    </location>
</feature>
<dbReference type="OrthoDB" id="3501032at2759"/>
<feature type="compositionally biased region" description="Acidic residues" evidence="1">
    <location>
        <begin position="673"/>
        <end position="699"/>
    </location>
</feature>
<dbReference type="EnsemblFungi" id="EJT79480">
    <property type="protein sequence ID" value="EJT79480"/>
    <property type="gene ID" value="GGTG_04564"/>
</dbReference>
<feature type="compositionally biased region" description="Acidic residues" evidence="1">
    <location>
        <begin position="592"/>
        <end position="603"/>
    </location>
</feature>
<dbReference type="AlphaFoldDB" id="J3NTG5"/>